<dbReference type="OrthoDB" id="2639133at2"/>
<proteinExistence type="predicted"/>
<accession>A0A089LC04</accession>
<evidence type="ECO:0000313" key="2">
    <source>
        <dbReference type="Proteomes" id="UP000029518"/>
    </source>
</evidence>
<reference evidence="1" key="1">
    <citation type="submission" date="2014-08" db="EMBL/GenBank/DDBJ databases">
        <title>Comparative genomics of the Paenibacillus odorifer group.</title>
        <authorList>
            <person name="den Bakker H.C."/>
            <person name="Tsai Y.-C.Y.-C."/>
            <person name="Martin N."/>
            <person name="Korlach J."/>
            <person name="Wiedmann M."/>
        </authorList>
    </citation>
    <scope>NUCLEOTIDE SEQUENCE [LARGE SCALE GENOMIC DNA]</scope>
    <source>
        <strain evidence="1">DSM 13188</strain>
    </source>
</reference>
<dbReference type="EMBL" id="CP009285">
    <property type="protein sequence ID" value="AIQ59021.1"/>
    <property type="molecule type" value="Genomic_DNA"/>
</dbReference>
<dbReference type="Proteomes" id="UP000029518">
    <property type="component" value="Chromosome"/>
</dbReference>
<dbReference type="RefSeq" id="WP_042214511.1">
    <property type="nucleotide sequence ID" value="NZ_CP009285.1"/>
</dbReference>
<evidence type="ECO:0000313" key="1">
    <source>
        <dbReference type="EMBL" id="AIQ59021.1"/>
    </source>
</evidence>
<dbReference type="KEGG" id="pbd:PBOR_20355"/>
<gene>
    <name evidence="1" type="ORF">PBOR_20355</name>
</gene>
<protein>
    <submittedName>
        <fullName evidence="1">Uncharacterized protein</fullName>
    </submittedName>
</protein>
<sequence length="61" mass="6662">MSKVIFELQYVNGQIEELESVFESAAEARTYLTSGGLTGWIPAGGKFINPVNIISIKVKES</sequence>
<dbReference type="HOGENOM" id="CLU_2918258_0_0_9"/>
<dbReference type="AlphaFoldDB" id="A0A089LC04"/>
<keyword evidence="2" id="KW-1185">Reference proteome</keyword>
<organism evidence="1 2">
    <name type="scientific">Paenibacillus borealis</name>
    <dbReference type="NCBI Taxonomy" id="160799"/>
    <lineage>
        <taxon>Bacteria</taxon>
        <taxon>Bacillati</taxon>
        <taxon>Bacillota</taxon>
        <taxon>Bacilli</taxon>
        <taxon>Bacillales</taxon>
        <taxon>Paenibacillaceae</taxon>
        <taxon>Paenibacillus</taxon>
    </lineage>
</organism>
<name>A0A089LC04_PAEBO</name>